<accession>A0A172ZL64</accession>
<gene>
    <name evidence="3" type="ORF">AR543_18900</name>
</gene>
<dbReference type="SUPFAM" id="SSF55729">
    <property type="entry name" value="Acyl-CoA N-acyltransferases (Nat)"/>
    <property type="match status" value="1"/>
</dbReference>
<name>A0A172ZL64_9BACL</name>
<dbReference type="GO" id="GO:0008080">
    <property type="term" value="F:N-acetyltransferase activity"/>
    <property type="evidence" value="ECO:0007669"/>
    <property type="project" value="InterPro"/>
</dbReference>
<keyword evidence="4" id="KW-1185">Reference proteome</keyword>
<sequence>MEYKTATLEHLPAIVRLLAEDELGASRERFEDPLPEEYRTAFAKIQQQSGNSIVVAVHDEDVIGCLQLTIIPGLSRLGMTRGQIEGVRVDSRYRSQGIGEALLRHAIETAREMDCQLIQLTTDKSRKSAHHFYEKLGFVASHEGMKLAIDNYIS</sequence>
<dbReference type="OrthoDB" id="9789603at2"/>
<evidence type="ECO:0000313" key="4">
    <source>
        <dbReference type="Proteomes" id="UP000078148"/>
    </source>
</evidence>
<dbReference type="PANTHER" id="PTHR13947:SF37">
    <property type="entry name" value="LD18367P"/>
    <property type="match status" value="1"/>
</dbReference>
<dbReference type="InterPro" id="IPR016181">
    <property type="entry name" value="Acyl_CoA_acyltransferase"/>
</dbReference>
<keyword evidence="1 3" id="KW-0808">Transferase</keyword>
<dbReference type="CDD" id="cd04301">
    <property type="entry name" value="NAT_SF"/>
    <property type="match status" value="1"/>
</dbReference>
<evidence type="ECO:0000256" key="1">
    <source>
        <dbReference type="ARBA" id="ARBA00022679"/>
    </source>
</evidence>
<organism evidence="3 4">
    <name type="scientific">Paenibacillus bovis</name>
    <dbReference type="NCBI Taxonomy" id="1616788"/>
    <lineage>
        <taxon>Bacteria</taxon>
        <taxon>Bacillati</taxon>
        <taxon>Bacillota</taxon>
        <taxon>Bacilli</taxon>
        <taxon>Bacillales</taxon>
        <taxon>Paenibacillaceae</taxon>
        <taxon>Paenibacillus</taxon>
    </lineage>
</organism>
<dbReference type="KEGG" id="pbv:AR543_18900"/>
<proteinExistence type="predicted"/>
<reference evidence="4" key="1">
    <citation type="submission" date="2015-10" db="EMBL/GenBank/DDBJ databases">
        <title>Genome of Paenibacillus bovis sp. nov.</title>
        <authorList>
            <person name="Wu Z."/>
            <person name="Gao C."/>
            <person name="Liu Z."/>
            <person name="Zheng H."/>
        </authorList>
    </citation>
    <scope>NUCLEOTIDE SEQUENCE [LARGE SCALE GENOMIC DNA]</scope>
    <source>
        <strain evidence="4">BD3526</strain>
    </source>
</reference>
<protein>
    <submittedName>
        <fullName evidence="3">GNAT family acetyltransferase</fullName>
    </submittedName>
</protein>
<dbReference type="PROSITE" id="PS51186">
    <property type="entry name" value="GNAT"/>
    <property type="match status" value="1"/>
</dbReference>
<feature type="domain" description="N-acetyltransferase" evidence="2">
    <location>
        <begin position="1"/>
        <end position="154"/>
    </location>
</feature>
<dbReference type="AlphaFoldDB" id="A0A172ZL64"/>
<evidence type="ECO:0000313" key="3">
    <source>
        <dbReference type="EMBL" id="ANF97880.1"/>
    </source>
</evidence>
<reference evidence="3 4" key="2">
    <citation type="journal article" date="2016" name="Int. J. Syst. Evol. Microbiol.">
        <title>Paenibacillus bovis sp. nov., isolated from raw yak (Bos grunniens) milk.</title>
        <authorList>
            <person name="Gao C."/>
            <person name="Han J."/>
            <person name="Liu Z."/>
            <person name="Xu X."/>
            <person name="Hang F."/>
            <person name="Wu Z."/>
        </authorList>
    </citation>
    <scope>NUCLEOTIDE SEQUENCE [LARGE SCALE GENOMIC DNA]</scope>
    <source>
        <strain evidence="3 4">BD3526</strain>
    </source>
</reference>
<dbReference type="PANTHER" id="PTHR13947">
    <property type="entry name" value="GNAT FAMILY N-ACETYLTRANSFERASE"/>
    <property type="match status" value="1"/>
</dbReference>
<dbReference type="InterPro" id="IPR050769">
    <property type="entry name" value="NAT_camello-type"/>
</dbReference>
<dbReference type="Gene3D" id="3.40.630.30">
    <property type="match status" value="1"/>
</dbReference>
<dbReference type="STRING" id="1616788.AR543_18900"/>
<dbReference type="Pfam" id="PF00583">
    <property type="entry name" value="Acetyltransf_1"/>
    <property type="match status" value="1"/>
</dbReference>
<dbReference type="InterPro" id="IPR000182">
    <property type="entry name" value="GNAT_dom"/>
</dbReference>
<dbReference type="EMBL" id="CP013023">
    <property type="protein sequence ID" value="ANF97880.1"/>
    <property type="molecule type" value="Genomic_DNA"/>
</dbReference>
<dbReference type="Proteomes" id="UP000078148">
    <property type="component" value="Chromosome"/>
</dbReference>
<dbReference type="RefSeq" id="WP_060535973.1">
    <property type="nucleotide sequence ID" value="NZ_CP013023.1"/>
</dbReference>
<evidence type="ECO:0000259" key="2">
    <source>
        <dbReference type="PROSITE" id="PS51186"/>
    </source>
</evidence>